<feature type="compositionally biased region" description="Polar residues" evidence="1">
    <location>
        <begin position="94"/>
        <end position="105"/>
    </location>
</feature>
<dbReference type="AlphaFoldDB" id="A0A7M5X2T8"/>
<reference evidence="2" key="1">
    <citation type="submission" date="2021-01" db="UniProtKB">
        <authorList>
            <consortium name="EnsemblMetazoa"/>
        </authorList>
    </citation>
    <scope>IDENTIFICATION</scope>
</reference>
<dbReference type="Proteomes" id="UP000594262">
    <property type="component" value="Unplaced"/>
</dbReference>
<evidence type="ECO:0000313" key="3">
    <source>
        <dbReference type="Proteomes" id="UP000594262"/>
    </source>
</evidence>
<organism evidence="2 3">
    <name type="scientific">Clytia hemisphaerica</name>
    <dbReference type="NCBI Taxonomy" id="252671"/>
    <lineage>
        <taxon>Eukaryota</taxon>
        <taxon>Metazoa</taxon>
        <taxon>Cnidaria</taxon>
        <taxon>Hydrozoa</taxon>
        <taxon>Hydroidolina</taxon>
        <taxon>Leptothecata</taxon>
        <taxon>Obeliida</taxon>
        <taxon>Clytiidae</taxon>
        <taxon>Clytia</taxon>
    </lineage>
</organism>
<dbReference type="OrthoDB" id="5958581at2759"/>
<proteinExistence type="predicted"/>
<dbReference type="GeneID" id="136815075"/>
<keyword evidence="3" id="KW-1185">Reference proteome</keyword>
<sequence>MLPNGIEPPLKMLTNAQKIHATDRLLQDLTKCEKALSVPGNYHAKQRRRFHDDSKLVFPENKTRKNREDFETHYNSNFQRYQPCRPRERPCSPTRRNNPHPSKNFLTWRIPTRVFDYGKSKTANISFLNSNIDDSFQSFYNDYSGRRGERSANAVDAKMLLEMTKSYSGAEAKKKENKKKGKIILKSGEPSQHALTLPSLLRKSWSPSQSSRGLPGRSGKDALSPLFLKEELQPLFQSWYDAASSKDKGTVSKTPTVVAEIEESYIQKALEKALKPDAIEAIEEWLQDANEEEREIAMQFIQTILLASLQRQKLEKTAETQTKIMPPYRKNLTPLHRDQLLPPTVMKSKPHHHTKACKVCARKNLEGALEHLQAVATMPHDTPGITELINPLHPGVLAQKEERKRFVTAGRRRLVRPKKKSPEGTKSSLFQTTKKAKSRHFTIHPEWY</sequence>
<accession>A0A7M5X2T8</accession>
<dbReference type="EnsemblMetazoa" id="CLYHEMT016572.1">
    <property type="protein sequence ID" value="CLYHEMP016572.1"/>
    <property type="gene ID" value="CLYHEMG016572"/>
</dbReference>
<name>A0A7M5X2T8_9CNID</name>
<feature type="region of interest" description="Disordered" evidence="1">
    <location>
        <begin position="81"/>
        <end position="105"/>
    </location>
</feature>
<protein>
    <submittedName>
        <fullName evidence="2">Uncharacterized protein</fullName>
    </submittedName>
</protein>
<dbReference type="RefSeq" id="XP_066927620.1">
    <property type="nucleotide sequence ID" value="XM_067071519.1"/>
</dbReference>
<feature type="compositionally biased region" description="Polar residues" evidence="1">
    <location>
        <begin position="424"/>
        <end position="433"/>
    </location>
</feature>
<evidence type="ECO:0000313" key="2">
    <source>
        <dbReference type="EnsemblMetazoa" id="CLYHEMP016572.1"/>
    </source>
</evidence>
<evidence type="ECO:0000256" key="1">
    <source>
        <dbReference type="SAM" id="MobiDB-lite"/>
    </source>
</evidence>
<feature type="region of interest" description="Disordered" evidence="1">
    <location>
        <begin position="415"/>
        <end position="436"/>
    </location>
</feature>